<sequence length="188" mass="20662">MKMLMLVVCMILAVSVAGCEGENTTDQIKEFAVQAEKWVTSMDEYQAAASKMLETAKTHEIVGDTIVKKVVKVSEEIDRVQPQVADVIAAMIRADTSGDDEVDNWVKLLQAGNQASTPWNPYALPATAALSLISMIWGFIKKKEAEKNRLKYKAHKQGVEKTVISMNTEAANEIYDNIGDARADLGVK</sequence>
<dbReference type="EMBL" id="LAZR01000343">
    <property type="protein sequence ID" value="KKN73443.1"/>
    <property type="molecule type" value="Genomic_DNA"/>
</dbReference>
<evidence type="ECO:0000313" key="1">
    <source>
        <dbReference type="EMBL" id="KKN73443.1"/>
    </source>
</evidence>
<comment type="caution">
    <text evidence="1">The sequence shown here is derived from an EMBL/GenBank/DDBJ whole genome shotgun (WGS) entry which is preliminary data.</text>
</comment>
<reference evidence="1" key="1">
    <citation type="journal article" date="2015" name="Nature">
        <title>Complex archaea that bridge the gap between prokaryotes and eukaryotes.</title>
        <authorList>
            <person name="Spang A."/>
            <person name="Saw J.H."/>
            <person name="Jorgensen S.L."/>
            <person name="Zaremba-Niedzwiedzka K."/>
            <person name="Martijn J."/>
            <person name="Lind A.E."/>
            <person name="van Eijk R."/>
            <person name="Schleper C."/>
            <person name="Guy L."/>
            <person name="Ettema T.J."/>
        </authorList>
    </citation>
    <scope>NUCLEOTIDE SEQUENCE</scope>
</reference>
<protein>
    <submittedName>
        <fullName evidence="1">Uncharacterized protein</fullName>
    </submittedName>
</protein>
<dbReference type="PROSITE" id="PS51257">
    <property type="entry name" value="PROKAR_LIPOPROTEIN"/>
    <property type="match status" value="1"/>
</dbReference>
<organism evidence="1">
    <name type="scientific">marine sediment metagenome</name>
    <dbReference type="NCBI Taxonomy" id="412755"/>
    <lineage>
        <taxon>unclassified sequences</taxon>
        <taxon>metagenomes</taxon>
        <taxon>ecological metagenomes</taxon>
    </lineage>
</organism>
<proteinExistence type="predicted"/>
<dbReference type="AlphaFoldDB" id="A0A0F9W5Z9"/>
<gene>
    <name evidence="1" type="ORF">LCGC14_0400180</name>
</gene>
<accession>A0A0F9W5Z9</accession>
<name>A0A0F9W5Z9_9ZZZZ</name>